<feature type="repeat" description="WD" evidence="3">
    <location>
        <begin position="335"/>
        <end position="368"/>
    </location>
</feature>
<keyword evidence="5" id="KW-1185">Reference proteome</keyword>
<dbReference type="SMART" id="SM00320">
    <property type="entry name" value="WD40"/>
    <property type="match status" value="7"/>
</dbReference>
<dbReference type="Pfam" id="PF00400">
    <property type="entry name" value="WD40"/>
    <property type="match status" value="4"/>
</dbReference>
<evidence type="ECO:0000256" key="2">
    <source>
        <dbReference type="ARBA" id="ARBA00022737"/>
    </source>
</evidence>
<dbReference type="Proteomes" id="UP001431783">
    <property type="component" value="Unassembled WGS sequence"/>
</dbReference>
<dbReference type="PRINTS" id="PR00320">
    <property type="entry name" value="GPROTEINBRPT"/>
</dbReference>
<name>A0AAW1U7X3_9CUCU</name>
<dbReference type="SUPFAM" id="SSF50978">
    <property type="entry name" value="WD40 repeat-like"/>
    <property type="match status" value="1"/>
</dbReference>
<feature type="repeat" description="WD" evidence="3">
    <location>
        <begin position="180"/>
        <end position="207"/>
    </location>
</feature>
<dbReference type="InterPro" id="IPR001680">
    <property type="entry name" value="WD40_rpt"/>
</dbReference>
<dbReference type="PANTHER" id="PTHR19857">
    <property type="entry name" value="MITOCHONDRIAL DIVISION PROTEIN 1-RELATED"/>
    <property type="match status" value="1"/>
</dbReference>
<evidence type="ECO:0000256" key="3">
    <source>
        <dbReference type="PROSITE-ProRule" id="PRU00221"/>
    </source>
</evidence>
<gene>
    <name evidence="4" type="ORF">WA026_014980</name>
</gene>
<accession>A0AAW1U7X3</accession>
<keyword evidence="1 3" id="KW-0853">WD repeat</keyword>
<evidence type="ECO:0000313" key="5">
    <source>
        <dbReference type="Proteomes" id="UP001431783"/>
    </source>
</evidence>
<evidence type="ECO:0008006" key="6">
    <source>
        <dbReference type="Google" id="ProtNLM"/>
    </source>
</evidence>
<evidence type="ECO:0000313" key="4">
    <source>
        <dbReference type="EMBL" id="KAK9876742.1"/>
    </source>
</evidence>
<dbReference type="EMBL" id="JARQZJ010000038">
    <property type="protein sequence ID" value="KAK9876742.1"/>
    <property type="molecule type" value="Genomic_DNA"/>
</dbReference>
<protein>
    <recommendedName>
        <fullName evidence="6">Angio-associated migratory cell protein</fullName>
    </recommendedName>
</protein>
<dbReference type="PROSITE" id="PS50294">
    <property type="entry name" value="WD_REPEATS_REGION"/>
    <property type="match status" value="4"/>
</dbReference>
<sequence length="368" mass="40705">MDDENSDLELPNDLDDVEVIYSDGEEDDVEETSEIKDISKYSFEKHTKSVFSIDISRDEQFMVSGGEDDTAYVWNLNTRDVVFECTGHNDSVVEVRFNHDGQYVATADMSGMIQVWSVRDHKLIWCNEGDDLQWLQWHSQANILVSGFKSGDIYIWQVPQSNCKVLPSHGFGSGCGKILPDGKRLVSGYMDGQIKLWDIKSSSTIWQLSELCSAGITSLDINTDGTLLIVAPTSELFLLSNGKKIANLQSHSEESEEPDVEFTLISSELGVVVTGALSGELCVWDLGKHILRHQARIESSVTLLKWGKDGKVFVGATDGVIYVCDVRNGTLIKTLTGHEHAILDIVVPSSGDYIISASDDTTVKIFDV</sequence>
<feature type="repeat" description="WD" evidence="3">
    <location>
        <begin position="43"/>
        <end position="84"/>
    </location>
</feature>
<dbReference type="InterPro" id="IPR020472">
    <property type="entry name" value="WD40_PAC1"/>
</dbReference>
<dbReference type="InterPro" id="IPR051179">
    <property type="entry name" value="WD_repeat_multifunction"/>
</dbReference>
<dbReference type="PROSITE" id="PS00678">
    <property type="entry name" value="WD_REPEATS_1"/>
    <property type="match status" value="2"/>
</dbReference>
<reference evidence="4 5" key="1">
    <citation type="submission" date="2023-03" db="EMBL/GenBank/DDBJ databases">
        <title>Genome insight into feeding habits of ladybird beetles.</title>
        <authorList>
            <person name="Li H.-S."/>
            <person name="Huang Y.-H."/>
            <person name="Pang H."/>
        </authorList>
    </citation>
    <scope>NUCLEOTIDE SEQUENCE [LARGE SCALE GENOMIC DNA]</scope>
    <source>
        <strain evidence="4">SYSU_2023b</strain>
        <tissue evidence="4">Whole body</tissue>
    </source>
</reference>
<dbReference type="CDD" id="cd00200">
    <property type="entry name" value="WD40"/>
    <property type="match status" value="1"/>
</dbReference>
<organism evidence="4 5">
    <name type="scientific">Henosepilachna vigintioctopunctata</name>
    <dbReference type="NCBI Taxonomy" id="420089"/>
    <lineage>
        <taxon>Eukaryota</taxon>
        <taxon>Metazoa</taxon>
        <taxon>Ecdysozoa</taxon>
        <taxon>Arthropoda</taxon>
        <taxon>Hexapoda</taxon>
        <taxon>Insecta</taxon>
        <taxon>Pterygota</taxon>
        <taxon>Neoptera</taxon>
        <taxon>Endopterygota</taxon>
        <taxon>Coleoptera</taxon>
        <taxon>Polyphaga</taxon>
        <taxon>Cucujiformia</taxon>
        <taxon>Coccinelloidea</taxon>
        <taxon>Coccinellidae</taxon>
        <taxon>Epilachninae</taxon>
        <taxon>Epilachnini</taxon>
        <taxon>Henosepilachna</taxon>
    </lineage>
</organism>
<dbReference type="PANTHER" id="PTHR19857:SF8">
    <property type="entry name" value="ANGIO-ASSOCIATED MIGRATORY CELL PROTEIN"/>
    <property type="match status" value="1"/>
</dbReference>
<dbReference type="InterPro" id="IPR036322">
    <property type="entry name" value="WD40_repeat_dom_sf"/>
</dbReference>
<dbReference type="InterPro" id="IPR015943">
    <property type="entry name" value="WD40/YVTN_repeat-like_dom_sf"/>
</dbReference>
<dbReference type="InterPro" id="IPR019775">
    <property type="entry name" value="WD40_repeat_CS"/>
</dbReference>
<dbReference type="AlphaFoldDB" id="A0AAW1U7X3"/>
<feature type="repeat" description="WD" evidence="3">
    <location>
        <begin position="85"/>
        <end position="119"/>
    </location>
</feature>
<proteinExistence type="predicted"/>
<dbReference type="PROSITE" id="PS50082">
    <property type="entry name" value="WD_REPEATS_2"/>
    <property type="match status" value="4"/>
</dbReference>
<evidence type="ECO:0000256" key="1">
    <source>
        <dbReference type="ARBA" id="ARBA00022574"/>
    </source>
</evidence>
<dbReference type="Gene3D" id="2.130.10.10">
    <property type="entry name" value="YVTN repeat-like/Quinoprotein amine dehydrogenase"/>
    <property type="match status" value="1"/>
</dbReference>
<comment type="caution">
    <text evidence="4">The sequence shown here is derived from an EMBL/GenBank/DDBJ whole genome shotgun (WGS) entry which is preliminary data.</text>
</comment>
<keyword evidence="2" id="KW-0677">Repeat</keyword>